<evidence type="ECO:0000256" key="3">
    <source>
        <dbReference type="ARBA" id="ARBA00022448"/>
    </source>
</evidence>
<dbReference type="SMART" id="SM00355">
    <property type="entry name" value="ZnF_C2H2"/>
    <property type="match status" value="10"/>
</dbReference>
<dbReference type="PROSITE" id="PS00028">
    <property type="entry name" value="ZINC_FINGER_C2H2_1"/>
    <property type="match status" value="7"/>
</dbReference>
<feature type="transmembrane region" description="Helical" evidence="14">
    <location>
        <begin position="254"/>
        <end position="274"/>
    </location>
</feature>
<proteinExistence type="inferred from homology"/>
<dbReference type="SUPFAM" id="SSF57667">
    <property type="entry name" value="beta-beta-alpha zinc fingers"/>
    <property type="match status" value="2"/>
</dbReference>
<evidence type="ECO:0000256" key="5">
    <source>
        <dbReference type="ARBA" id="ARBA00022723"/>
    </source>
</evidence>
<feature type="transmembrane region" description="Helical" evidence="14">
    <location>
        <begin position="221"/>
        <end position="242"/>
    </location>
</feature>
<evidence type="ECO:0000313" key="16">
    <source>
        <dbReference type="EMBL" id="PCG67224.1"/>
    </source>
</evidence>
<feature type="domain" description="C2H2-type" evidence="15">
    <location>
        <begin position="801"/>
        <end position="825"/>
    </location>
</feature>
<name>A0A2A4J6S1_HELVI</name>
<evidence type="ECO:0000256" key="6">
    <source>
        <dbReference type="ARBA" id="ARBA00022737"/>
    </source>
</evidence>
<dbReference type="Gene3D" id="3.30.160.60">
    <property type="entry name" value="Classic Zinc Finger"/>
    <property type="match status" value="5"/>
</dbReference>
<evidence type="ECO:0000256" key="1">
    <source>
        <dbReference type="ARBA" id="ARBA00004225"/>
    </source>
</evidence>
<dbReference type="NCBIfam" id="TIGR00798">
    <property type="entry name" value="mtc"/>
    <property type="match status" value="1"/>
</dbReference>
<keyword evidence="8" id="KW-0862">Zinc</keyword>
<dbReference type="FunFam" id="3.30.160.60:FF:000110">
    <property type="entry name" value="Zinc finger protein-like"/>
    <property type="match status" value="1"/>
</dbReference>
<dbReference type="Pfam" id="PF00096">
    <property type="entry name" value="zf-C2H2"/>
    <property type="match status" value="2"/>
</dbReference>
<keyword evidence="11" id="KW-0496">Mitochondrion</keyword>
<dbReference type="SUPFAM" id="SSF57716">
    <property type="entry name" value="Glucocorticoid receptor-like (DNA-binding domain)"/>
    <property type="match status" value="1"/>
</dbReference>
<dbReference type="STRING" id="7102.A0A2A4J6S1"/>
<dbReference type="Pfam" id="PF03820">
    <property type="entry name" value="SFXNs"/>
    <property type="match status" value="1"/>
</dbReference>
<evidence type="ECO:0000256" key="14">
    <source>
        <dbReference type="SAM" id="Phobius"/>
    </source>
</evidence>
<keyword evidence="9" id="KW-0029">Amino-acid transport</keyword>
<feature type="domain" description="C2H2-type" evidence="15">
    <location>
        <begin position="690"/>
        <end position="717"/>
    </location>
</feature>
<evidence type="ECO:0000259" key="15">
    <source>
        <dbReference type="PROSITE" id="PS50157"/>
    </source>
</evidence>
<evidence type="ECO:0000256" key="11">
    <source>
        <dbReference type="ARBA" id="ARBA00023128"/>
    </source>
</evidence>
<keyword evidence="12 14" id="KW-0472">Membrane</keyword>
<keyword evidence="6" id="KW-0677">Repeat</keyword>
<dbReference type="InterPro" id="IPR013087">
    <property type="entry name" value="Znf_C2H2_type"/>
</dbReference>
<comment type="caution">
    <text evidence="16">The sequence shown here is derived from an EMBL/GenBank/DDBJ whole genome shotgun (WGS) entry which is preliminary data.</text>
</comment>
<evidence type="ECO:0000256" key="4">
    <source>
        <dbReference type="ARBA" id="ARBA00022692"/>
    </source>
</evidence>
<feature type="domain" description="C2H2-type" evidence="15">
    <location>
        <begin position="828"/>
        <end position="855"/>
    </location>
</feature>
<dbReference type="GO" id="GO:0005743">
    <property type="term" value="C:mitochondrial inner membrane"/>
    <property type="evidence" value="ECO:0007669"/>
    <property type="project" value="TreeGrafter"/>
</dbReference>
<dbReference type="InterPro" id="IPR004686">
    <property type="entry name" value="Mtc"/>
</dbReference>
<keyword evidence="4 14" id="KW-0812">Transmembrane</keyword>
<dbReference type="PANTHER" id="PTHR11153">
    <property type="entry name" value="SIDEROFLEXIN"/>
    <property type="match status" value="1"/>
</dbReference>
<evidence type="ECO:0000256" key="12">
    <source>
        <dbReference type="ARBA" id="ARBA00023136"/>
    </source>
</evidence>
<dbReference type="PROSITE" id="PS50157">
    <property type="entry name" value="ZINC_FINGER_C2H2_2"/>
    <property type="match status" value="6"/>
</dbReference>
<protein>
    <recommendedName>
        <fullName evidence="15">C2H2-type domain-containing protein</fullName>
    </recommendedName>
</protein>
<organism evidence="16">
    <name type="scientific">Heliothis virescens</name>
    <name type="common">Tobacco budworm moth</name>
    <dbReference type="NCBI Taxonomy" id="7102"/>
    <lineage>
        <taxon>Eukaryota</taxon>
        <taxon>Metazoa</taxon>
        <taxon>Ecdysozoa</taxon>
        <taxon>Arthropoda</taxon>
        <taxon>Hexapoda</taxon>
        <taxon>Insecta</taxon>
        <taxon>Pterygota</taxon>
        <taxon>Neoptera</taxon>
        <taxon>Endopterygota</taxon>
        <taxon>Lepidoptera</taxon>
        <taxon>Glossata</taxon>
        <taxon>Ditrysia</taxon>
        <taxon>Noctuoidea</taxon>
        <taxon>Noctuidae</taxon>
        <taxon>Heliothinae</taxon>
        <taxon>Heliothis</taxon>
    </lineage>
</organism>
<keyword evidence="7 13" id="KW-0863">Zinc-finger</keyword>
<reference evidence="16" key="1">
    <citation type="submission" date="2017-09" db="EMBL/GenBank/DDBJ databases">
        <title>Contemporary evolution of a Lepidopteran species, Heliothis virescens, in response to modern agricultural practices.</title>
        <authorList>
            <person name="Fritz M.L."/>
            <person name="Deyonke A.M."/>
            <person name="Papanicolaou A."/>
            <person name="Micinski S."/>
            <person name="Westbrook J."/>
            <person name="Gould F."/>
        </authorList>
    </citation>
    <scope>NUCLEOTIDE SEQUENCE [LARGE SCALE GENOMIC DNA]</scope>
    <source>
        <strain evidence="16">HvINT-</strain>
        <tissue evidence="16">Whole body</tissue>
    </source>
</reference>
<evidence type="ECO:0000256" key="7">
    <source>
        <dbReference type="ARBA" id="ARBA00022771"/>
    </source>
</evidence>
<evidence type="ECO:0000256" key="13">
    <source>
        <dbReference type="PROSITE-ProRule" id="PRU00042"/>
    </source>
</evidence>
<comment type="similarity">
    <text evidence="2">Belongs to the sideroflexin family.</text>
</comment>
<evidence type="ECO:0000256" key="10">
    <source>
        <dbReference type="ARBA" id="ARBA00022989"/>
    </source>
</evidence>
<dbReference type="GO" id="GO:0140300">
    <property type="term" value="P:serine import into mitochondrion"/>
    <property type="evidence" value="ECO:0007669"/>
    <property type="project" value="TreeGrafter"/>
</dbReference>
<accession>A0A2A4J6S1</accession>
<dbReference type="PANTHER" id="PTHR11153:SF8">
    <property type="entry name" value="SIDEROFLEXIN-1"/>
    <property type="match status" value="1"/>
</dbReference>
<dbReference type="AlphaFoldDB" id="A0A2A4J6S1"/>
<feature type="domain" description="C2H2-type" evidence="15">
    <location>
        <begin position="774"/>
        <end position="797"/>
    </location>
</feature>
<feature type="transmembrane region" description="Helical" evidence="14">
    <location>
        <begin position="142"/>
        <end position="160"/>
    </location>
</feature>
<keyword evidence="10 14" id="KW-1133">Transmembrane helix</keyword>
<dbReference type="EMBL" id="NWSH01002958">
    <property type="protein sequence ID" value="PCG67224.1"/>
    <property type="molecule type" value="Genomic_DNA"/>
</dbReference>
<feature type="transmembrane region" description="Helical" evidence="14">
    <location>
        <begin position="172"/>
        <end position="191"/>
    </location>
</feature>
<dbReference type="GO" id="GO:0008270">
    <property type="term" value="F:zinc ion binding"/>
    <property type="evidence" value="ECO:0007669"/>
    <property type="project" value="UniProtKB-KW"/>
</dbReference>
<feature type="domain" description="C2H2-type" evidence="15">
    <location>
        <begin position="856"/>
        <end position="879"/>
    </location>
</feature>
<keyword evidence="3" id="KW-0813">Transport</keyword>
<feature type="domain" description="C2H2-type" evidence="15">
    <location>
        <begin position="535"/>
        <end position="557"/>
    </location>
</feature>
<sequence>MPIDLDKPRWDQSTYWGRARHFILLTNPLNAFATDKQLNEAARVVKEYRKTKTMPPGYDEDKLWATKYLYDSAFHPDTGEKMMRIGRMSAQAPMNTLIGGCMISFYRKKSAVLFWQWMNQSFNAVVNFTNRSGDAPITTKQLIASYFAACGGAMGIAFYLNSKVKGMNPLYARLVPFAAVCGANFINIPMMRSNEILNGTPVFTAEGQRVGNSKIAACTGILLVCISRIGMAVPGMTIVPIITNIAVQRGLFKANSLVVLPFQMSLVWLTVTFATPMCCAIFDQKAAISINFIESHLKIRQEDGMPDYLCFQCTAIVRSFKRFRDRCHRSHYALKEILSRNNEINVRNLKDLDRDLLGIMPQLSYVNLDKTHYEEVKFQWKKHNRIDWCNSSKHNIPVVHCSTLTADNTFNETTTTEELEFTKQNIKTDVDAMDHYEIPIEKDLTKDEPRYCDTTNDTEIPVSFMDDNDMYDSGNDQDPYQDADTLPNLALKVESTEGEVDGAEMDEEYASLVPISVKEAKAAVEVYKMFTQGKYHCEICNKAYNNEERMKVHLRMHDKHISGKFHCKLCQYYYKTEFLLKTHMTEKHMFKYLCRKCPEVSFDRISAKQHYIWVHLQKGNKKNSNWYESRPKWLNPRGGKRVKGVVTLKPIKKNTKLPEDFLVYSPIGHEEQYKLIQDRQNSRNYQEANYQCKLCYRGFRVMLTYEKHMKKHDPEYSGPLQCDICKIFFKDQRKLYKHMNITHLYKYSCQLCSFVCCNRGQAHMHYRWHKNVTYECPHCKREFLKASTRLTHIRIKHPSMCLCTICGHSFVSDSGLYCHKQIAHTEALLCPHCDRRFNMPSNRDRHLVVHTGEKRYQCQHCNRRFTQSSAVKLHIQTVHLKIPYAPWNKKNRKRRKELETAGMSTPLPLAPAPHKLAAFDAPADYLNAYITYNDD</sequence>
<evidence type="ECO:0000256" key="2">
    <source>
        <dbReference type="ARBA" id="ARBA00005974"/>
    </source>
</evidence>
<evidence type="ECO:0000256" key="8">
    <source>
        <dbReference type="ARBA" id="ARBA00022833"/>
    </source>
</evidence>
<comment type="subcellular location">
    <subcellularLocation>
        <location evidence="1">Mitochondrion membrane</location>
        <topology evidence="1">Multi-pass membrane protein</topology>
    </subcellularLocation>
</comment>
<evidence type="ECO:0000256" key="9">
    <source>
        <dbReference type="ARBA" id="ARBA00022970"/>
    </source>
</evidence>
<gene>
    <name evidence="16" type="ORF">B5V51_6689</name>
</gene>
<dbReference type="InterPro" id="IPR036236">
    <property type="entry name" value="Znf_C2H2_sf"/>
</dbReference>
<dbReference type="GO" id="GO:0015075">
    <property type="term" value="F:monoatomic ion transmembrane transporter activity"/>
    <property type="evidence" value="ECO:0007669"/>
    <property type="project" value="InterPro"/>
</dbReference>
<keyword evidence="5" id="KW-0479">Metal-binding</keyword>